<accession>A0A4Y2KKY3</accession>
<gene>
    <name evidence="2" type="ORF">AVEN_89526_1</name>
</gene>
<evidence type="ECO:0000313" key="2">
    <source>
        <dbReference type="EMBL" id="GBN02560.1"/>
    </source>
</evidence>
<dbReference type="Proteomes" id="UP000499080">
    <property type="component" value="Unassembled WGS sequence"/>
</dbReference>
<evidence type="ECO:0000256" key="1">
    <source>
        <dbReference type="SAM" id="MobiDB-lite"/>
    </source>
</evidence>
<keyword evidence="3" id="KW-1185">Reference proteome</keyword>
<dbReference type="EMBL" id="BGPR01004712">
    <property type="protein sequence ID" value="GBN02560.1"/>
    <property type="molecule type" value="Genomic_DNA"/>
</dbReference>
<organism evidence="2 3">
    <name type="scientific">Araneus ventricosus</name>
    <name type="common">Orbweaver spider</name>
    <name type="synonym">Epeira ventricosa</name>
    <dbReference type="NCBI Taxonomy" id="182803"/>
    <lineage>
        <taxon>Eukaryota</taxon>
        <taxon>Metazoa</taxon>
        <taxon>Ecdysozoa</taxon>
        <taxon>Arthropoda</taxon>
        <taxon>Chelicerata</taxon>
        <taxon>Arachnida</taxon>
        <taxon>Araneae</taxon>
        <taxon>Araneomorphae</taxon>
        <taxon>Entelegynae</taxon>
        <taxon>Araneoidea</taxon>
        <taxon>Araneidae</taxon>
        <taxon>Araneus</taxon>
    </lineage>
</organism>
<proteinExistence type="predicted"/>
<name>A0A4Y2KKY3_ARAVE</name>
<comment type="caution">
    <text evidence="2">The sequence shown here is derived from an EMBL/GenBank/DDBJ whole genome shotgun (WGS) entry which is preliminary data.</text>
</comment>
<dbReference type="AlphaFoldDB" id="A0A4Y2KKY3"/>
<sequence length="112" mass="12473">MAIWEVNVTPSQLVALEMKKIRGRPTGCKPTSSDSYIPIHRPPTPSQQQATTHLLQESGFRRNGLPSSRRLSSSSLGAYRDLCASLVSDFFSAWRPLHDSRMEITFTLGNTP</sequence>
<feature type="region of interest" description="Disordered" evidence="1">
    <location>
        <begin position="24"/>
        <end position="51"/>
    </location>
</feature>
<evidence type="ECO:0000313" key="3">
    <source>
        <dbReference type="Proteomes" id="UP000499080"/>
    </source>
</evidence>
<reference evidence="2 3" key="1">
    <citation type="journal article" date="2019" name="Sci. Rep.">
        <title>Orb-weaving spider Araneus ventricosus genome elucidates the spidroin gene catalogue.</title>
        <authorList>
            <person name="Kono N."/>
            <person name="Nakamura H."/>
            <person name="Ohtoshi R."/>
            <person name="Moran D.A.P."/>
            <person name="Shinohara A."/>
            <person name="Yoshida Y."/>
            <person name="Fujiwara M."/>
            <person name="Mori M."/>
            <person name="Tomita M."/>
            <person name="Arakawa K."/>
        </authorList>
    </citation>
    <scope>NUCLEOTIDE SEQUENCE [LARGE SCALE GENOMIC DNA]</scope>
</reference>
<protein>
    <submittedName>
        <fullName evidence="2">Uncharacterized protein</fullName>
    </submittedName>
</protein>